<name>A0A3L8RWV9_CHLGU</name>
<proteinExistence type="predicted"/>
<feature type="region of interest" description="Disordered" evidence="1">
    <location>
        <begin position="1"/>
        <end position="24"/>
    </location>
</feature>
<protein>
    <submittedName>
        <fullName evidence="2">Uncharacterized protein</fullName>
    </submittedName>
</protein>
<reference evidence="2 3" key="1">
    <citation type="journal article" date="2018" name="Proc. R. Soc. B">
        <title>A non-coding region near Follistatin controls head colour polymorphism in the Gouldian finch.</title>
        <authorList>
            <person name="Toomey M.B."/>
            <person name="Marques C.I."/>
            <person name="Andrade P."/>
            <person name="Araujo P.M."/>
            <person name="Sabatino S."/>
            <person name="Gazda M.A."/>
            <person name="Afonso S."/>
            <person name="Lopes R.J."/>
            <person name="Corbo J.C."/>
            <person name="Carneiro M."/>
        </authorList>
    </citation>
    <scope>NUCLEOTIDE SEQUENCE [LARGE SCALE GENOMIC DNA]</scope>
    <source>
        <strain evidence="2">Red01</strain>
        <tissue evidence="2">Muscle</tissue>
    </source>
</reference>
<organism evidence="2 3">
    <name type="scientific">Chloebia gouldiae</name>
    <name type="common">Gouldian finch</name>
    <name type="synonym">Erythrura gouldiae</name>
    <dbReference type="NCBI Taxonomy" id="44316"/>
    <lineage>
        <taxon>Eukaryota</taxon>
        <taxon>Metazoa</taxon>
        <taxon>Chordata</taxon>
        <taxon>Craniata</taxon>
        <taxon>Vertebrata</taxon>
        <taxon>Euteleostomi</taxon>
        <taxon>Archelosauria</taxon>
        <taxon>Archosauria</taxon>
        <taxon>Dinosauria</taxon>
        <taxon>Saurischia</taxon>
        <taxon>Theropoda</taxon>
        <taxon>Coelurosauria</taxon>
        <taxon>Aves</taxon>
        <taxon>Neognathae</taxon>
        <taxon>Neoaves</taxon>
        <taxon>Telluraves</taxon>
        <taxon>Australaves</taxon>
        <taxon>Passeriformes</taxon>
        <taxon>Passeroidea</taxon>
        <taxon>Passeridae</taxon>
        <taxon>Chloebia</taxon>
    </lineage>
</organism>
<sequence>MGSVPAPRTGRACPGFGPAPEPYKRRHAGTLGLFHRGERRRWQVPKTIQAWFVLPAAAAKIGKVGVKHDF</sequence>
<evidence type="ECO:0000256" key="1">
    <source>
        <dbReference type="SAM" id="MobiDB-lite"/>
    </source>
</evidence>
<evidence type="ECO:0000313" key="3">
    <source>
        <dbReference type="Proteomes" id="UP000276834"/>
    </source>
</evidence>
<accession>A0A3L8RWV9</accession>
<comment type="caution">
    <text evidence="2">The sequence shown here is derived from an EMBL/GenBank/DDBJ whole genome shotgun (WGS) entry which is preliminary data.</text>
</comment>
<evidence type="ECO:0000313" key="2">
    <source>
        <dbReference type="EMBL" id="RLV89356.1"/>
    </source>
</evidence>
<dbReference type="Proteomes" id="UP000276834">
    <property type="component" value="Unassembled WGS sequence"/>
</dbReference>
<dbReference type="EMBL" id="QUSF01000149">
    <property type="protein sequence ID" value="RLV89356.1"/>
    <property type="molecule type" value="Genomic_DNA"/>
</dbReference>
<dbReference type="AlphaFoldDB" id="A0A3L8RWV9"/>
<keyword evidence="3" id="KW-1185">Reference proteome</keyword>
<gene>
    <name evidence="2" type="ORF">DV515_00014930</name>
</gene>